<evidence type="ECO:0000313" key="4">
    <source>
        <dbReference type="Proteomes" id="UP001295423"/>
    </source>
</evidence>
<comment type="caution">
    <text evidence="3">The sequence shown here is derived from an EMBL/GenBank/DDBJ whole genome shotgun (WGS) entry which is preliminary data.</text>
</comment>
<feature type="compositionally biased region" description="Low complexity" evidence="1">
    <location>
        <begin position="82"/>
        <end position="100"/>
    </location>
</feature>
<accession>A0AAD2CTE6</accession>
<gene>
    <name evidence="3" type="ORF">CYCCA115_LOCUS9668</name>
</gene>
<evidence type="ECO:0000313" key="3">
    <source>
        <dbReference type="EMBL" id="CAJ1945524.1"/>
    </source>
</evidence>
<name>A0AAD2CTE6_9STRA</name>
<reference evidence="3" key="1">
    <citation type="submission" date="2023-08" db="EMBL/GenBank/DDBJ databases">
        <authorList>
            <person name="Audoor S."/>
            <person name="Bilcke G."/>
        </authorList>
    </citation>
    <scope>NUCLEOTIDE SEQUENCE</scope>
</reference>
<evidence type="ECO:0000259" key="2">
    <source>
        <dbReference type="Pfam" id="PF03457"/>
    </source>
</evidence>
<dbReference type="InterPro" id="IPR005114">
    <property type="entry name" value="Helicase_assoc"/>
</dbReference>
<dbReference type="PANTHER" id="PTHR33418:SF1">
    <property type="entry name" value="HELICASE-ASSOCIATED DOMAIN-CONTAINING PROTEIN"/>
    <property type="match status" value="1"/>
</dbReference>
<organism evidence="3 4">
    <name type="scientific">Cylindrotheca closterium</name>
    <dbReference type="NCBI Taxonomy" id="2856"/>
    <lineage>
        <taxon>Eukaryota</taxon>
        <taxon>Sar</taxon>
        <taxon>Stramenopiles</taxon>
        <taxon>Ochrophyta</taxon>
        <taxon>Bacillariophyta</taxon>
        <taxon>Bacillariophyceae</taxon>
        <taxon>Bacillariophycidae</taxon>
        <taxon>Bacillariales</taxon>
        <taxon>Bacillariaceae</taxon>
        <taxon>Cylindrotheca</taxon>
    </lineage>
</organism>
<feature type="region of interest" description="Disordered" evidence="1">
    <location>
        <begin position="26"/>
        <end position="104"/>
    </location>
</feature>
<dbReference type="Gene3D" id="6.10.140.530">
    <property type="match status" value="1"/>
</dbReference>
<proteinExistence type="predicted"/>
<dbReference type="Proteomes" id="UP001295423">
    <property type="component" value="Unassembled WGS sequence"/>
</dbReference>
<feature type="domain" description="Helicase-associated" evidence="2">
    <location>
        <begin position="168"/>
        <end position="224"/>
    </location>
</feature>
<protein>
    <recommendedName>
        <fullName evidence="2">Helicase-associated domain-containing protein</fullName>
    </recommendedName>
</protein>
<sequence>MSSNLADNRVIMQSYRSPMTSDDDLLISLLQFHPQSSEEESPAAESSSPNEDDVGRNCPVTYEQPFDDPDMEPAPFESDTVSSVEPLPLSDLPSSKPSSLQHETREADLIQSALSILFEAPNDIVPCKRTSEDLLSATTTRSHYFKRQRLSPEEVSCDQTVMRFRPYQDQQWNGMFQKLVQYRLKHGHCSVPHSYQEDRMLARWVKRQRYQHTKLKAKDPSSTMNHDSPPYSTARVHRLCLAFP</sequence>
<dbReference type="PANTHER" id="PTHR33418">
    <property type="entry name" value="HELICASE-ASSOCIATED"/>
    <property type="match status" value="1"/>
</dbReference>
<keyword evidence="4" id="KW-1185">Reference proteome</keyword>
<dbReference type="AlphaFoldDB" id="A0AAD2CTE6"/>
<dbReference type="EMBL" id="CAKOGP040001446">
    <property type="protein sequence ID" value="CAJ1945524.1"/>
    <property type="molecule type" value="Genomic_DNA"/>
</dbReference>
<dbReference type="Pfam" id="PF03457">
    <property type="entry name" value="HA"/>
    <property type="match status" value="1"/>
</dbReference>
<evidence type="ECO:0000256" key="1">
    <source>
        <dbReference type="SAM" id="MobiDB-lite"/>
    </source>
</evidence>